<evidence type="ECO:0000259" key="2">
    <source>
        <dbReference type="Pfam" id="PF00266"/>
    </source>
</evidence>
<dbReference type="SUPFAM" id="SSF53383">
    <property type="entry name" value="PLP-dependent transferases"/>
    <property type="match status" value="1"/>
</dbReference>
<dbReference type="InterPro" id="IPR000192">
    <property type="entry name" value="Aminotrans_V_dom"/>
</dbReference>
<dbReference type="GO" id="GO:0006534">
    <property type="term" value="P:cysteine metabolic process"/>
    <property type="evidence" value="ECO:0000318"/>
    <property type="project" value="GO_Central"/>
</dbReference>
<evidence type="ECO:0000313" key="4">
    <source>
        <dbReference type="Proteomes" id="UP000000792"/>
    </source>
</evidence>
<feature type="domain" description="Aminotransferase class V" evidence="2">
    <location>
        <begin position="18"/>
        <end position="347"/>
    </location>
</feature>
<dbReference type="PANTHER" id="PTHR43586">
    <property type="entry name" value="CYSTEINE DESULFURASE"/>
    <property type="match status" value="1"/>
</dbReference>
<evidence type="ECO:0000313" key="3">
    <source>
        <dbReference type="EMBL" id="ABX13659.1"/>
    </source>
</evidence>
<name>A9A3V9_NITMS</name>
<dbReference type="GO" id="GO:0031071">
    <property type="term" value="F:cysteine desulfurase activity"/>
    <property type="evidence" value="ECO:0000318"/>
    <property type="project" value="GO_Central"/>
</dbReference>
<dbReference type="OrthoDB" id="5817at2157"/>
<dbReference type="eggNOG" id="arCOG00065">
    <property type="taxonomic scope" value="Archaea"/>
</dbReference>
<dbReference type="EnsemblBacteria" id="ABX13659">
    <property type="protein sequence ID" value="ABX13659"/>
    <property type="gene ID" value="Nmar_1763"/>
</dbReference>
<keyword evidence="1" id="KW-0663">Pyridoxal phosphate</keyword>
<dbReference type="EMBL" id="CP000866">
    <property type="protein sequence ID" value="ABX13659.1"/>
    <property type="molecule type" value="Genomic_DNA"/>
</dbReference>
<dbReference type="PhylomeDB" id="A9A3V9"/>
<dbReference type="KEGG" id="nmr:Nmar_1763"/>
<sequence length="381" mass="42727">MNLVSKDISDDFPNSDKIYLNNASVSLMPIQSIEAMKDFLISYNSLGPDSKESESFVTEKLRDVRKTIAKIISCQPDEVVLTQSTTDGINIVANGLSFDEKSNVIIRGMTHEHHSNFYPWLKLKEKISLKNLSIDKDGFFKSEDLESLLDDNTKLVALSHALYNTGSILPLEEITKLLSDVPLFVDSAQTVGCIDVDVSKINCNFMSFNGSKWLCGPMGTGLFYCNRKSSELLEPKTIGGESAIIYDDTSLAFKELPDKFQTGFRNYVGIVGLESSANYLLNFGLKNIREKNQYLSNLLREELSKIPKIILYGPEDPNSRTSIVSFNIDGMDSQEVVDRLEKQNIVLALREIMETKIVRASPHFFNSESEIMSVVDAIKRL</sequence>
<dbReference type="HOGENOM" id="CLU_003433_2_1_2"/>
<gene>
    <name evidence="3" type="ordered locus">Nmar_1763</name>
</gene>
<dbReference type="Gene3D" id="3.40.640.10">
    <property type="entry name" value="Type I PLP-dependent aspartate aminotransferase-like (Major domain)"/>
    <property type="match status" value="1"/>
</dbReference>
<dbReference type="InterPro" id="IPR015424">
    <property type="entry name" value="PyrdxlP-dep_Trfase"/>
</dbReference>
<protein>
    <submittedName>
        <fullName evidence="3">Aminotransferase class V</fullName>
    </submittedName>
</protein>
<dbReference type="FunCoup" id="A9A3V9">
    <property type="interactions" value="58"/>
</dbReference>
<proteinExistence type="predicted"/>
<keyword evidence="4" id="KW-1185">Reference proteome</keyword>
<organism evidence="3 4">
    <name type="scientific">Nitrosopumilus maritimus (strain SCM1)</name>
    <dbReference type="NCBI Taxonomy" id="436308"/>
    <lineage>
        <taxon>Archaea</taxon>
        <taxon>Nitrososphaerota</taxon>
        <taxon>Nitrososphaeria</taxon>
        <taxon>Nitrosopumilales</taxon>
        <taxon>Nitrosopumilaceae</taxon>
        <taxon>Nitrosopumilus</taxon>
    </lineage>
</organism>
<dbReference type="InterPro" id="IPR015421">
    <property type="entry name" value="PyrdxlP-dep_Trfase_major"/>
</dbReference>
<keyword evidence="3" id="KW-0808">Transferase</keyword>
<dbReference type="Proteomes" id="UP000000792">
    <property type="component" value="Chromosome"/>
</dbReference>
<dbReference type="GeneID" id="5773569"/>
<keyword evidence="3" id="KW-0032">Aminotransferase</keyword>
<reference evidence="3 4" key="1">
    <citation type="journal article" date="2010" name="Proc. Natl. Acad. Sci. U.S.A.">
        <title>Nitrosopumilus maritimus genome reveals unique mechanisms for nitrification and autotrophy in globally distributed marine crenarchaea.</title>
        <authorList>
            <person name="Walker C.B."/>
            <person name="de la Torre J.R."/>
            <person name="Klotz M.G."/>
            <person name="Urakawa H."/>
            <person name="Pinel N."/>
            <person name="Arp D.J."/>
            <person name="Brochier-Armanet C."/>
            <person name="Chain P.S."/>
            <person name="Chan P.P."/>
            <person name="Gollabgir A."/>
            <person name="Hemp J."/>
            <person name="Hugler M."/>
            <person name="Karr E.A."/>
            <person name="Konneke M."/>
            <person name="Shin M."/>
            <person name="Lawton T.J."/>
            <person name="Lowe T."/>
            <person name="Martens-Habbena W."/>
            <person name="Sayavedra-Soto L.A."/>
            <person name="Lang D."/>
            <person name="Sievert S.M."/>
            <person name="Rosenzweig A.C."/>
            <person name="Manning G."/>
            <person name="Stahl D.A."/>
        </authorList>
    </citation>
    <scope>NUCLEOTIDE SEQUENCE [LARGE SCALE GENOMIC DNA]</scope>
    <source>
        <strain evidence="3 4">SCM1</strain>
    </source>
</reference>
<dbReference type="InterPro" id="IPR015422">
    <property type="entry name" value="PyrdxlP-dep_Trfase_small"/>
</dbReference>
<evidence type="ECO:0000256" key="1">
    <source>
        <dbReference type="ARBA" id="ARBA00022898"/>
    </source>
</evidence>
<dbReference type="RefSeq" id="WP_012216145.1">
    <property type="nucleotide sequence ID" value="NC_010085.1"/>
</dbReference>
<dbReference type="Pfam" id="PF00266">
    <property type="entry name" value="Aminotran_5"/>
    <property type="match status" value="1"/>
</dbReference>
<dbReference type="GO" id="GO:0008483">
    <property type="term" value="F:transaminase activity"/>
    <property type="evidence" value="ECO:0007669"/>
    <property type="project" value="UniProtKB-KW"/>
</dbReference>
<dbReference type="Gene3D" id="3.90.1150.10">
    <property type="entry name" value="Aspartate Aminotransferase, domain 1"/>
    <property type="match status" value="1"/>
</dbReference>
<accession>A9A3V9</accession>
<dbReference type="AlphaFoldDB" id="A9A3V9"/>
<dbReference type="InParanoid" id="A9A3V9"/>
<dbReference type="STRING" id="436308.Nmar_1763"/>
<dbReference type="PANTHER" id="PTHR43586:SF8">
    <property type="entry name" value="CYSTEINE DESULFURASE 1, CHLOROPLASTIC"/>
    <property type="match status" value="1"/>
</dbReference>